<dbReference type="InParanoid" id="F0YHV8"/>
<dbReference type="EMBL" id="GL833142">
    <property type="protein sequence ID" value="EGB05299.1"/>
    <property type="molecule type" value="Genomic_DNA"/>
</dbReference>
<keyword evidence="2" id="KW-0472">Membrane</keyword>
<dbReference type="AlphaFoldDB" id="F0YHV8"/>
<gene>
    <name evidence="3" type="ORF">AURANDRAFT_66519</name>
</gene>
<name>F0YHV8_AURAN</name>
<evidence type="ECO:0008006" key="5">
    <source>
        <dbReference type="Google" id="ProtNLM"/>
    </source>
</evidence>
<dbReference type="eggNOG" id="ENOG502SMEM">
    <property type="taxonomic scope" value="Eukaryota"/>
</dbReference>
<protein>
    <recommendedName>
        <fullName evidence="5">Transmembrane protein</fullName>
    </recommendedName>
</protein>
<keyword evidence="2" id="KW-0812">Transmembrane</keyword>
<dbReference type="RefSeq" id="XP_009039947.1">
    <property type="nucleotide sequence ID" value="XM_009041699.1"/>
</dbReference>
<evidence type="ECO:0000313" key="4">
    <source>
        <dbReference type="Proteomes" id="UP000002729"/>
    </source>
</evidence>
<dbReference type="GeneID" id="20225835"/>
<evidence type="ECO:0000256" key="1">
    <source>
        <dbReference type="SAM" id="MobiDB-lite"/>
    </source>
</evidence>
<keyword evidence="2" id="KW-1133">Transmembrane helix</keyword>
<feature type="region of interest" description="Disordered" evidence="1">
    <location>
        <begin position="210"/>
        <end position="229"/>
    </location>
</feature>
<evidence type="ECO:0000256" key="2">
    <source>
        <dbReference type="SAM" id="Phobius"/>
    </source>
</evidence>
<dbReference type="KEGG" id="aaf:AURANDRAFT_66519"/>
<proteinExistence type="predicted"/>
<accession>F0YHV8</accession>
<feature type="transmembrane region" description="Helical" evidence="2">
    <location>
        <begin position="50"/>
        <end position="73"/>
    </location>
</feature>
<sequence>MDAAGRAQLLFGMLLGMGIGGFLYLCVSASTCGACYVDPCVHPPGLKLLYKVNSSLCFAGVSTGMFFCFLSGWGGMLTLRRRASVMGFGHFFGACCVTFLVAVQAAGMWGAESTLLEEFGAKEVYEEAIIDGMYEQVRVKPNKALHRSARFLFTTAVLFSIALMFLAPLYFVSRDVYEDEEAAAEDAAAAVGATLRSRAAAAASGGRNRHISAYNPIPGPDRRQGGDDERQYLGRASLPMRPMKNGNEFTQIEGDLTTDNAGCEPIPDDDYVKQYQRDPALWPVEFFIIVYRRRRGAAPEALVRRSANGTSKWGLGSGCPATRWAPSSSAPPRGYERSGVSFDARNFPQFRSAEPWSYDKIDVRADAFDGEDPELREFARWIRRGLRARFAEEEGDAAGSRDESEWDASLRRVVKRVLDEDSSVAAIQGSLRMSGLFARDRAGNRYAPLHALVPVEFVESARVYAMFPQMPDPLPPPSATAEELREEMESRAARMAASGRDPHADEHGRVYTHISTPNVSNTILGVYMTLDATGLRFVDDRVPAFDLFGTAEVEREWVSLEDLKVLQGGVISAEDPKPTFISGFVVRQLVEDGVIDVRGDLR</sequence>
<keyword evidence="4" id="KW-1185">Reference proteome</keyword>
<reference evidence="3 4" key="1">
    <citation type="journal article" date="2011" name="Proc. Natl. Acad. Sci. U.S.A.">
        <title>Niche of harmful alga Aureococcus anophagefferens revealed through ecogenomics.</title>
        <authorList>
            <person name="Gobler C.J."/>
            <person name="Berry D.L."/>
            <person name="Dyhrman S.T."/>
            <person name="Wilhelm S.W."/>
            <person name="Salamov A."/>
            <person name="Lobanov A.V."/>
            <person name="Zhang Y."/>
            <person name="Collier J.L."/>
            <person name="Wurch L.L."/>
            <person name="Kustka A.B."/>
            <person name="Dill B.D."/>
            <person name="Shah M."/>
            <person name="VerBerkmoes N.C."/>
            <person name="Kuo A."/>
            <person name="Terry A."/>
            <person name="Pangilinan J."/>
            <person name="Lindquist E.A."/>
            <person name="Lucas S."/>
            <person name="Paulsen I.T."/>
            <person name="Hattenrath-Lehmann T.K."/>
            <person name="Talmage S.C."/>
            <person name="Walker E.A."/>
            <person name="Koch F."/>
            <person name="Burson A.M."/>
            <person name="Marcoval M.A."/>
            <person name="Tang Y.Z."/>
            <person name="Lecleir G.R."/>
            <person name="Coyne K.J."/>
            <person name="Berg G.M."/>
            <person name="Bertrand E.M."/>
            <person name="Saito M.A."/>
            <person name="Gladyshev V.N."/>
            <person name="Grigoriev I.V."/>
        </authorList>
    </citation>
    <scope>NUCLEOTIDE SEQUENCE [LARGE SCALE GENOMIC DNA]</scope>
    <source>
        <strain evidence="4">CCMP 1984</strain>
    </source>
</reference>
<feature type="transmembrane region" description="Helical" evidence="2">
    <location>
        <begin position="85"/>
        <end position="109"/>
    </location>
</feature>
<dbReference type="Proteomes" id="UP000002729">
    <property type="component" value="Unassembled WGS sequence"/>
</dbReference>
<organism evidence="4">
    <name type="scientific">Aureococcus anophagefferens</name>
    <name type="common">Harmful bloom alga</name>
    <dbReference type="NCBI Taxonomy" id="44056"/>
    <lineage>
        <taxon>Eukaryota</taxon>
        <taxon>Sar</taxon>
        <taxon>Stramenopiles</taxon>
        <taxon>Ochrophyta</taxon>
        <taxon>Pelagophyceae</taxon>
        <taxon>Pelagomonadales</taxon>
        <taxon>Pelagomonadaceae</taxon>
        <taxon>Aureococcus</taxon>
    </lineage>
</organism>
<evidence type="ECO:0000313" key="3">
    <source>
        <dbReference type="EMBL" id="EGB05299.1"/>
    </source>
</evidence>
<feature type="transmembrane region" description="Helical" evidence="2">
    <location>
        <begin position="9"/>
        <end position="30"/>
    </location>
</feature>
<feature type="compositionally biased region" description="Basic and acidic residues" evidence="1">
    <location>
        <begin position="220"/>
        <end position="229"/>
    </location>
</feature>
<dbReference type="OrthoDB" id="198704at2759"/>
<feature type="transmembrane region" description="Helical" evidence="2">
    <location>
        <begin position="151"/>
        <end position="172"/>
    </location>
</feature>